<dbReference type="GeneID" id="93608001"/>
<dbReference type="Proteomes" id="UP000009138">
    <property type="component" value="Unassembled WGS sequence"/>
</dbReference>
<dbReference type="Pfam" id="PF00078">
    <property type="entry name" value="RVT_1"/>
    <property type="match status" value="1"/>
</dbReference>
<evidence type="ECO:0000313" key="2">
    <source>
        <dbReference type="EMBL" id="EIE76325.1"/>
    </source>
</evidence>
<evidence type="ECO:0000259" key="1">
    <source>
        <dbReference type="PROSITE" id="PS50878"/>
    </source>
</evidence>
<sequence length="643" mass="74726">MGISFKLITRFQSGFMHNRFIGDHGFACRLIMEDASKSTSISESLGVMLDQTKAYDRIHPEYLCKVLNRFGFPNKFIKCIHDLFFGNSISVNVNGSLSDSIQQLHGLRQRDSISPILFNLAIEPFLLPILHNEIIDGYCLKARRSNSDLQLTAPRPVKLLAYADDILIFINSKEEFLELQERLKVYNGASNSQVNYSKSVAFPLAGGTTFNNRELKELIIHNDFRWFDSQSLGYIKYLGYPIWFTNDQRTIFHKETIRKLESSVNIHSQRQLSVYGRAHIANTLIFSKLWHFLRITSLPKSFYNKVSSIVIPDFLYKMLIFTLQSSFDAPLHVIPLIFKHSRLYGNMKGLHPLIPMFSALGSCPRLPTENDLTISSQTSLLIPFKDICEEDPQEKFKFSKFLQAQKAYHFFEHDFLSNGIQFKSRQHCGSPNILQKIKNAVLTGNLIFKPYFASLLSAEQQDLELDNEEHPTEPNINFDPFIQQMSYEDINITALKNRQLKTMFSFNSNSQITNISHNNWEAFISSPMHHIPRNVWYRLLHKKLSTRANLHRIIPAKVDDDYCQLCKLPETEQHMLFTCIQKQDLWNAAFKKYLSNPKDPNCSSIFEDLSTLRLSKYYILHYHDKFTIYDFFATIIQFIWKAH</sequence>
<dbReference type="PANTHER" id="PTHR31635:SF196">
    <property type="entry name" value="REVERSE TRANSCRIPTASE DOMAIN-CONTAINING PROTEIN-RELATED"/>
    <property type="match status" value="1"/>
</dbReference>
<dbReference type="OMA" id="PWITPAP"/>
<dbReference type="EMBL" id="CH476732">
    <property type="protein sequence ID" value="EIE76325.1"/>
    <property type="molecule type" value="Genomic_DNA"/>
</dbReference>
<gene>
    <name evidence="2" type="ORF">RO3G_01029</name>
</gene>
<organism evidence="2 3">
    <name type="scientific">Rhizopus delemar (strain RA 99-880 / ATCC MYA-4621 / FGSC 9543 / NRRL 43880)</name>
    <name type="common">Mucormycosis agent</name>
    <name type="synonym">Rhizopus arrhizus var. delemar</name>
    <dbReference type="NCBI Taxonomy" id="246409"/>
    <lineage>
        <taxon>Eukaryota</taxon>
        <taxon>Fungi</taxon>
        <taxon>Fungi incertae sedis</taxon>
        <taxon>Mucoromycota</taxon>
        <taxon>Mucoromycotina</taxon>
        <taxon>Mucoromycetes</taxon>
        <taxon>Mucorales</taxon>
        <taxon>Mucorineae</taxon>
        <taxon>Rhizopodaceae</taxon>
        <taxon>Rhizopus</taxon>
    </lineage>
</organism>
<name>I1BJE5_RHIO9</name>
<dbReference type="AlphaFoldDB" id="I1BJE5"/>
<keyword evidence="3" id="KW-1185">Reference proteome</keyword>
<dbReference type="RefSeq" id="XP_067511721.1">
    <property type="nucleotide sequence ID" value="XM_067655620.1"/>
</dbReference>
<dbReference type="InterPro" id="IPR043502">
    <property type="entry name" value="DNA/RNA_pol_sf"/>
</dbReference>
<dbReference type="PROSITE" id="PS50878">
    <property type="entry name" value="RT_POL"/>
    <property type="match status" value="1"/>
</dbReference>
<dbReference type="VEuPathDB" id="FungiDB:RO3G_01029"/>
<dbReference type="InterPro" id="IPR000477">
    <property type="entry name" value="RT_dom"/>
</dbReference>
<dbReference type="InParanoid" id="I1BJE5"/>
<dbReference type="PANTHER" id="PTHR31635">
    <property type="entry name" value="REVERSE TRANSCRIPTASE DOMAIN-CONTAINING PROTEIN-RELATED"/>
    <property type="match status" value="1"/>
</dbReference>
<reference evidence="2 3" key="1">
    <citation type="journal article" date="2009" name="PLoS Genet.">
        <title>Genomic analysis of the basal lineage fungus Rhizopus oryzae reveals a whole-genome duplication.</title>
        <authorList>
            <person name="Ma L.-J."/>
            <person name="Ibrahim A.S."/>
            <person name="Skory C."/>
            <person name="Grabherr M.G."/>
            <person name="Burger G."/>
            <person name="Butler M."/>
            <person name="Elias M."/>
            <person name="Idnurm A."/>
            <person name="Lang B.F."/>
            <person name="Sone T."/>
            <person name="Abe A."/>
            <person name="Calvo S.E."/>
            <person name="Corrochano L.M."/>
            <person name="Engels R."/>
            <person name="Fu J."/>
            <person name="Hansberg W."/>
            <person name="Kim J.-M."/>
            <person name="Kodira C.D."/>
            <person name="Koehrsen M.J."/>
            <person name="Liu B."/>
            <person name="Miranda-Saavedra D."/>
            <person name="O'Leary S."/>
            <person name="Ortiz-Castellanos L."/>
            <person name="Poulter R."/>
            <person name="Rodriguez-Romero J."/>
            <person name="Ruiz-Herrera J."/>
            <person name="Shen Y.-Q."/>
            <person name="Zeng Q."/>
            <person name="Galagan J."/>
            <person name="Birren B.W."/>
            <person name="Cuomo C.A."/>
            <person name="Wickes B.L."/>
        </authorList>
    </citation>
    <scope>NUCLEOTIDE SEQUENCE [LARGE SCALE GENOMIC DNA]</scope>
    <source>
        <strain evidence="3">RA 99-880 / ATCC MYA-4621 / FGSC 9543 / NRRL 43880</strain>
    </source>
</reference>
<protein>
    <recommendedName>
        <fullName evidence="1">Reverse transcriptase domain-containing protein</fullName>
    </recommendedName>
</protein>
<dbReference type="OrthoDB" id="2290079at2759"/>
<feature type="domain" description="Reverse transcriptase" evidence="1">
    <location>
        <begin position="1"/>
        <end position="242"/>
    </location>
</feature>
<accession>I1BJE5</accession>
<evidence type="ECO:0000313" key="3">
    <source>
        <dbReference type="Proteomes" id="UP000009138"/>
    </source>
</evidence>
<proteinExistence type="predicted"/>
<dbReference type="eggNOG" id="KOG1075">
    <property type="taxonomic scope" value="Eukaryota"/>
</dbReference>
<dbReference type="SUPFAM" id="SSF56672">
    <property type="entry name" value="DNA/RNA polymerases"/>
    <property type="match status" value="1"/>
</dbReference>